<accession>A0A4U0F525</accession>
<dbReference type="Proteomes" id="UP000307657">
    <property type="component" value="Unassembled WGS sequence"/>
</dbReference>
<feature type="transmembrane region" description="Helical" evidence="2">
    <location>
        <begin position="120"/>
        <end position="141"/>
    </location>
</feature>
<dbReference type="Pfam" id="PF06580">
    <property type="entry name" value="His_kinase"/>
    <property type="match status" value="1"/>
</dbReference>
<evidence type="ECO:0000313" key="4">
    <source>
        <dbReference type="EMBL" id="TJY37922.1"/>
    </source>
</evidence>
<proteinExistence type="predicted"/>
<evidence type="ECO:0000259" key="3">
    <source>
        <dbReference type="Pfam" id="PF06580"/>
    </source>
</evidence>
<dbReference type="GO" id="GO:0016020">
    <property type="term" value="C:membrane"/>
    <property type="evidence" value="ECO:0007669"/>
    <property type="project" value="InterPro"/>
</dbReference>
<dbReference type="OrthoDB" id="9809908at2"/>
<dbReference type="PANTHER" id="PTHR34220:SF7">
    <property type="entry name" value="SENSOR HISTIDINE KINASE YPDA"/>
    <property type="match status" value="1"/>
</dbReference>
<feature type="transmembrane region" description="Helical" evidence="2">
    <location>
        <begin position="12"/>
        <end position="32"/>
    </location>
</feature>
<feature type="coiled-coil region" evidence="1">
    <location>
        <begin position="141"/>
        <end position="168"/>
    </location>
</feature>
<keyword evidence="1" id="KW-0175">Coiled coil</keyword>
<dbReference type="GO" id="GO:0000155">
    <property type="term" value="F:phosphorelay sensor kinase activity"/>
    <property type="evidence" value="ECO:0007669"/>
    <property type="project" value="InterPro"/>
</dbReference>
<dbReference type="InterPro" id="IPR050640">
    <property type="entry name" value="Bact_2-comp_sensor_kinase"/>
</dbReference>
<evidence type="ECO:0000256" key="2">
    <source>
        <dbReference type="SAM" id="Phobius"/>
    </source>
</evidence>
<name>A0A4U0F525_9FLAO</name>
<dbReference type="Gene3D" id="3.30.565.10">
    <property type="entry name" value="Histidine kinase-like ATPase, C-terminal domain"/>
    <property type="match status" value="1"/>
</dbReference>
<dbReference type="InterPro" id="IPR010559">
    <property type="entry name" value="Sig_transdc_His_kin_internal"/>
</dbReference>
<keyword evidence="2" id="KW-0472">Membrane</keyword>
<feature type="transmembrane region" description="Helical" evidence="2">
    <location>
        <begin position="78"/>
        <end position="100"/>
    </location>
</feature>
<dbReference type="PANTHER" id="PTHR34220">
    <property type="entry name" value="SENSOR HISTIDINE KINASE YPDA"/>
    <property type="match status" value="1"/>
</dbReference>
<keyword evidence="5" id="KW-1185">Reference proteome</keyword>
<protein>
    <recommendedName>
        <fullName evidence="3">Signal transduction histidine kinase internal region domain-containing protein</fullName>
    </recommendedName>
</protein>
<sequence>MIKSDIFIKNPKKTIVIAQFIFWVSFFIYFFFLERQYNNVINSVLFSAKATVFYSVLTYFHAFYILPFVERKQYLKYSIITLLFLFIIIVLSLSFEYFAFSKSEPKSSFSEYYNFSGGQIVRTIGSAINALIISALIKFTFDNFLLQKQQLEQSKSRLETEMKYLKAQINPHFLFNTLNSLLYLTRNKSDLAPDVVEKLSELMRYLLEHNDIDEIPLLKEVEFIKAYLELEKIRIPHVSVNFKVNIKNENINIPTMLLLPLVENAFKHGINKNNSENYVHIEINETDDIILTVENSLWLNNTIDNSRDGMGINNLKKRLDLLFGNNYKLTFDKNKKVFKSKLIIPKI</sequence>
<comment type="caution">
    <text evidence="4">The sequence shown here is derived from an EMBL/GenBank/DDBJ whole genome shotgun (WGS) entry which is preliminary data.</text>
</comment>
<dbReference type="EMBL" id="SUPL01000001">
    <property type="protein sequence ID" value="TJY37922.1"/>
    <property type="molecule type" value="Genomic_DNA"/>
</dbReference>
<evidence type="ECO:0000313" key="5">
    <source>
        <dbReference type="Proteomes" id="UP000307657"/>
    </source>
</evidence>
<feature type="transmembrane region" description="Helical" evidence="2">
    <location>
        <begin position="44"/>
        <end position="66"/>
    </location>
</feature>
<dbReference type="InterPro" id="IPR036890">
    <property type="entry name" value="HATPase_C_sf"/>
</dbReference>
<keyword evidence="2" id="KW-1133">Transmembrane helix</keyword>
<keyword evidence="2" id="KW-0812">Transmembrane</keyword>
<feature type="domain" description="Signal transduction histidine kinase internal region" evidence="3">
    <location>
        <begin position="161"/>
        <end position="236"/>
    </location>
</feature>
<evidence type="ECO:0000256" key="1">
    <source>
        <dbReference type="SAM" id="Coils"/>
    </source>
</evidence>
<dbReference type="AlphaFoldDB" id="A0A4U0F525"/>
<reference evidence="4 5" key="1">
    <citation type="submission" date="2019-04" db="EMBL/GenBank/DDBJ databases">
        <title>Lacinutrix sp. nov., isolated from marine water.</title>
        <authorList>
            <person name="Kim W."/>
        </authorList>
    </citation>
    <scope>NUCLEOTIDE SEQUENCE [LARGE SCALE GENOMIC DNA]</scope>
    <source>
        <strain evidence="4 5">CAU 1491</strain>
    </source>
</reference>
<organism evidence="4 5">
    <name type="scientific">Pontimicrobium aquaticum</name>
    <dbReference type="NCBI Taxonomy" id="2565367"/>
    <lineage>
        <taxon>Bacteria</taxon>
        <taxon>Pseudomonadati</taxon>
        <taxon>Bacteroidota</taxon>
        <taxon>Flavobacteriia</taxon>
        <taxon>Flavobacteriales</taxon>
        <taxon>Flavobacteriaceae</taxon>
        <taxon>Pontimicrobium</taxon>
    </lineage>
</organism>
<gene>
    <name evidence="4" type="ORF">E5167_01310</name>
</gene>